<dbReference type="Pfam" id="PF00528">
    <property type="entry name" value="BPD_transp_1"/>
    <property type="match status" value="1"/>
</dbReference>
<keyword evidence="4 7" id="KW-0812">Transmembrane</keyword>
<keyword evidence="2 7" id="KW-0813">Transport</keyword>
<dbReference type="Proteomes" id="UP000290759">
    <property type="component" value="Unassembled WGS sequence"/>
</dbReference>
<gene>
    <name evidence="9" type="ORF">D3273_15745</name>
</gene>
<evidence type="ECO:0000256" key="3">
    <source>
        <dbReference type="ARBA" id="ARBA00022475"/>
    </source>
</evidence>
<feature type="transmembrane region" description="Helical" evidence="7">
    <location>
        <begin position="71"/>
        <end position="93"/>
    </location>
</feature>
<dbReference type="PANTHER" id="PTHR30193">
    <property type="entry name" value="ABC TRANSPORTER PERMEASE PROTEIN"/>
    <property type="match status" value="1"/>
</dbReference>
<keyword evidence="6 7" id="KW-0472">Membrane</keyword>
<feature type="transmembrane region" description="Helical" evidence="7">
    <location>
        <begin position="12"/>
        <end position="39"/>
    </location>
</feature>
<proteinExistence type="inferred from homology"/>
<feature type="transmembrane region" description="Helical" evidence="7">
    <location>
        <begin position="154"/>
        <end position="179"/>
    </location>
</feature>
<feature type="transmembrane region" description="Helical" evidence="7">
    <location>
        <begin position="200"/>
        <end position="225"/>
    </location>
</feature>
<organism evidence="9 10">
    <name type="scientific">Lichenibacterium minor</name>
    <dbReference type="NCBI Taxonomy" id="2316528"/>
    <lineage>
        <taxon>Bacteria</taxon>
        <taxon>Pseudomonadati</taxon>
        <taxon>Pseudomonadota</taxon>
        <taxon>Alphaproteobacteria</taxon>
        <taxon>Hyphomicrobiales</taxon>
        <taxon>Lichenihabitantaceae</taxon>
        <taxon>Lichenibacterium</taxon>
    </lineage>
</organism>
<dbReference type="InterPro" id="IPR000515">
    <property type="entry name" value="MetI-like"/>
</dbReference>
<feature type="transmembrane region" description="Helical" evidence="7">
    <location>
        <begin position="105"/>
        <end position="125"/>
    </location>
</feature>
<evidence type="ECO:0000256" key="7">
    <source>
        <dbReference type="RuleBase" id="RU363032"/>
    </source>
</evidence>
<evidence type="ECO:0000313" key="9">
    <source>
        <dbReference type="EMBL" id="RYC30987.1"/>
    </source>
</evidence>
<evidence type="ECO:0000313" key="10">
    <source>
        <dbReference type="Proteomes" id="UP000290759"/>
    </source>
</evidence>
<dbReference type="RefSeq" id="WP_129227842.1">
    <property type="nucleotide sequence ID" value="NZ_QYBB01000018.1"/>
</dbReference>
<feature type="transmembrane region" description="Helical" evidence="7">
    <location>
        <begin position="260"/>
        <end position="283"/>
    </location>
</feature>
<keyword evidence="10" id="KW-1185">Reference proteome</keyword>
<dbReference type="EMBL" id="QYBB01000018">
    <property type="protein sequence ID" value="RYC30987.1"/>
    <property type="molecule type" value="Genomic_DNA"/>
</dbReference>
<dbReference type="GO" id="GO:0005886">
    <property type="term" value="C:plasma membrane"/>
    <property type="evidence" value="ECO:0007669"/>
    <property type="project" value="UniProtKB-SubCell"/>
</dbReference>
<accession>A0A4Q2U7J5</accession>
<feature type="domain" description="ABC transmembrane type-1" evidence="8">
    <location>
        <begin position="68"/>
        <end position="281"/>
    </location>
</feature>
<dbReference type="InterPro" id="IPR035906">
    <property type="entry name" value="MetI-like_sf"/>
</dbReference>
<evidence type="ECO:0000256" key="6">
    <source>
        <dbReference type="ARBA" id="ARBA00023136"/>
    </source>
</evidence>
<evidence type="ECO:0000256" key="4">
    <source>
        <dbReference type="ARBA" id="ARBA00022692"/>
    </source>
</evidence>
<sequence length="296" mass="32604">MAQSRRHDIAPLLALLPALLIVVFAYAGTMVWTVCISFTDSRLLPVSDFIGLEQYARLFSDARWILSARNLVTFGLLFVGGSLVIGFLLAAFIDQKVRCEDLLRTVFLYPYAISFIVTGLVWQWMMNPSLGIQASVRGMGWTSFTFDWVVQRDMAIYALVIAGVWQSSGLVMALMLAGLRGVDEDLWKAARIEGIPTWRVYMSIVLPLLRPVVVTSVVLLSVAVVKAYDLVVALTNGGPGNATIVPAKFVMDYLFTRQNIGLATAASSVMFVTVLAALAPWLYQEYFKAHRAGGHA</sequence>
<comment type="similarity">
    <text evidence="7">Belongs to the binding-protein-dependent transport system permease family.</text>
</comment>
<dbReference type="PANTHER" id="PTHR30193:SF42">
    <property type="entry name" value="ABC TRANSPORTER PERMEASE PROTEIN"/>
    <property type="match status" value="1"/>
</dbReference>
<reference evidence="9 10" key="2">
    <citation type="submission" date="2019-02" db="EMBL/GenBank/DDBJ databases">
        <title>'Lichenibacterium ramalinii' gen. nov. sp. nov., 'Lichenibacterium minor' gen. nov. sp. nov.</title>
        <authorList>
            <person name="Pankratov T."/>
        </authorList>
    </citation>
    <scope>NUCLEOTIDE SEQUENCE [LARGE SCALE GENOMIC DNA]</scope>
    <source>
        <strain evidence="9 10">RmlP026</strain>
    </source>
</reference>
<evidence type="ECO:0000256" key="1">
    <source>
        <dbReference type="ARBA" id="ARBA00004651"/>
    </source>
</evidence>
<dbReference type="PROSITE" id="PS50928">
    <property type="entry name" value="ABC_TM1"/>
    <property type="match status" value="1"/>
</dbReference>
<dbReference type="GO" id="GO:0055085">
    <property type="term" value="P:transmembrane transport"/>
    <property type="evidence" value="ECO:0007669"/>
    <property type="project" value="InterPro"/>
</dbReference>
<dbReference type="OrthoDB" id="9805108at2"/>
<evidence type="ECO:0000256" key="5">
    <source>
        <dbReference type="ARBA" id="ARBA00022989"/>
    </source>
</evidence>
<comment type="caution">
    <text evidence="9">The sequence shown here is derived from an EMBL/GenBank/DDBJ whole genome shotgun (WGS) entry which is preliminary data.</text>
</comment>
<keyword evidence="5 7" id="KW-1133">Transmembrane helix</keyword>
<comment type="subcellular location">
    <subcellularLocation>
        <location evidence="1 7">Cell membrane</location>
        <topology evidence="1 7">Multi-pass membrane protein</topology>
    </subcellularLocation>
</comment>
<dbReference type="InterPro" id="IPR051393">
    <property type="entry name" value="ABC_transporter_permease"/>
</dbReference>
<dbReference type="Gene3D" id="1.10.3720.10">
    <property type="entry name" value="MetI-like"/>
    <property type="match status" value="1"/>
</dbReference>
<protein>
    <submittedName>
        <fullName evidence="9">Sugar ABC transporter permease</fullName>
    </submittedName>
</protein>
<dbReference type="AlphaFoldDB" id="A0A4Q2U7J5"/>
<evidence type="ECO:0000256" key="2">
    <source>
        <dbReference type="ARBA" id="ARBA00022448"/>
    </source>
</evidence>
<dbReference type="SUPFAM" id="SSF161098">
    <property type="entry name" value="MetI-like"/>
    <property type="match status" value="1"/>
</dbReference>
<reference evidence="9 10" key="1">
    <citation type="submission" date="2018-12" db="EMBL/GenBank/DDBJ databases">
        <authorList>
            <person name="Grouzdev D.S."/>
            <person name="Krutkina M.S."/>
        </authorList>
    </citation>
    <scope>NUCLEOTIDE SEQUENCE [LARGE SCALE GENOMIC DNA]</scope>
    <source>
        <strain evidence="9 10">RmlP026</strain>
    </source>
</reference>
<name>A0A4Q2U7J5_9HYPH</name>
<keyword evidence="3" id="KW-1003">Cell membrane</keyword>
<evidence type="ECO:0000259" key="8">
    <source>
        <dbReference type="PROSITE" id="PS50928"/>
    </source>
</evidence>
<dbReference type="CDD" id="cd06261">
    <property type="entry name" value="TM_PBP2"/>
    <property type="match status" value="1"/>
</dbReference>